<dbReference type="EMBL" id="JAVJAN010000041">
    <property type="protein sequence ID" value="MDR5588505.1"/>
    <property type="molecule type" value="Genomic_DNA"/>
</dbReference>
<name>A0ABU1EJC9_9CLOT</name>
<keyword evidence="3" id="KW-1185">Reference proteome</keyword>
<keyword evidence="1" id="KW-0472">Membrane</keyword>
<dbReference type="Proteomes" id="UP001256646">
    <property type="component" value="Unassembled WGS sequence"/>
</dbReference>
<keyword evidence="1" id="KW-1133">Transmembrane helix</keyword>
<accession>A0ABU1EJC9</accession>
<proteinExistence type="predicted"/>
<protein>
    <submittedName>
        <fullName evidence="2">FeoB-associated Cys-rich membrane protein</fullName>
    </submittedName>
</protein>
<evidence type="ECO:0000256" key="1">
    <source>
        <dbReference type="SAM" id="Phobius"/>
    </source>
</evidence>
<evidence type="ECO:0000313" key="3">
    <source>
        <dbReference type="Proteomes" id="UP001256646"/>
    </source>
</evidence>
<dbReference type="RefSeq" id="WP_252213987.1">
    <property type="nucleotide sequence ID" value="NZ_JAVJAN010000041.1"/>
</dbReference>
<reference evidence="2 3" key="1">
    <citation type="submission" date="2023-09" db="EMBL/GenBank/DDBJ databases">
        <authorList>
            <person name="Zhai L."/>
        </authorList>
    </citation>
    <scope>NUCLEOTIDE SEQUENCE [LARGE SCALE GENOMIC DNA]</scope>
    <source>
        <strain evidence="2 3">5 N-1</strain>
    </source>
</reference>
<comment type="caution">
    <text evidence="2">The sequence shown here is derived from an EMBL/GenBank/DDBJ whole genome shotgun (WGS) entry which is preliminary data.</text>
</comment>
<gene>
    <name evidence="2" type="ORF">RGC78_13605</name>
</gene>
<organism evidence="2 3">
    <name type="scientific">Clostridium aquiflavi</name>
    <dbReference type="NCBI Taxonomy" id="3073603"/>
    <lineage>
        <taxon>Bacteria</taxon>
        <taxon>Bacillati</taxon>
        <taxon>Bacillota</taxon>
        <taxon>Clostridia</taxon>
        <taxon>Eubacteriales</taxon>
        <taxon>Clostridiaceae</taxon>
        <taxon>Clostridium</taxon>
    </lineage>
</organism>
<evidence type="ECO:0000313" key="2">
    <source>
        <dbReference type="EMBL" id="MDR5588505.1"/>
    </source>
</evidence>
<feature type="transmembrane region" description="Helical" evidence="1">
    <location>
        <begin position="29"/>
        <end position="46"/>
    </location>
</feature>
<sequence>MNLAEGKIDNTYAIEQLNLPLNVEKHLESLGMISTLSILSYTIWIIQRKIKDIKRGKFCNCNCSNCASKNCK</sequence>
<keyword evidence="1" id="KW-0812">Transmembrane</keyword>